<accession>G7Y4Q8</accession>
<name>G7Y4Q8_CLOSI</name>
<dbReference type="AlphaFoldDB" id="G7Y4Q8"/>
<reference evidence="1" key="1">
    <citation type="journal article" date="2011" name="Genome Biol.">
        <title>The draft genome of the carcinogenic human liver fluke Clonorchis sinensis.</title>
        <authorList>
            <person name="Wang X."/>
            <person name="Chen W."/>
            <person name="Huang Y."/>
            <person name="Sun J."/>
            <person name="Men J."/>
            <person name="Liu H."/>
            <person name="Luo F."/>
            <person name="Guo L."/>
            <person name="Lv X."/>
            <person name="Deng C."/>
            <person name="Zhou C."/>
            <person name="Fan Y."/>
            <person name="Li X."/>
            <person name="Huang L."/>
            <person name="Hu Y."/>
            <person name="Liang C."/>
            <person name="Hu X."/>
            <person name="Xu J."/>
            <person name="Yu X."/>
        </authorList>
    </citation>
    <scope>NUCLEOTIDE SEQUENCE [LARGE SCALE GENOMIC DNA]</scope>
    <source>
        <strain evidence="1">Henan</strain>
    </source>
</reference>
<keyword evidence="2" id="KW-1185">Reference proteome</keyword>
<evidence type="ECO:0000313" key="1">
    <source>
        <dbReference type="EMBL" id="GAA47953.1"/>
    </source>
</evidence>
<dbReference type="Proteomes" id="UP000008909">
    <property type="component" value="Unassembled WGS sequence"/>
</dbReference>
<protein>
    <submittedName>
        <fullName evidence="1">Uncharacterized protein</fullName>
    </submittedName>
</protein>
<sequence>MLLLDLTNSAYPCLCRDSNLGLLAYEMNILPVLHQRMLDALDLSDLNRRNIFQAHRWYLSLEKRVLRQHLQLRARNPCYELLAINIYRGLREYNSLLSDAKCAPVKFHSIMGTTLYELSFAVMNLNNITVPACHFALYAEQVYTGLAYPVILRVHHSMSVRFRRNILSAESVAHETRYYRMSHLDRTKLAGQLCNSAVNYGNQSCCALVKENVIAGTVLITRSSGTKLRLSGVVAMRLFNLAMCREDIHTHQRKQRWLLVSLGGCLTDSSFCCQTAWYNLSVILLSTRNLSVASQHLFGTGNSVITNILSALSLDQRIPHSSGSKLTNTRYAGVSIIHFGMCFAEHPASYVCFEDVSISVATGELVDYTARDSSDRCFCSRHPNAFSQTRLKAQFDRFTNSVISFELSPQECTVQSALQSDVAFASDELS</sequence>
<dbReference type="EMBL" id="DF142861">
    <property type="protein sequence ID" value="GAA47953.1"/>
    <property type="molecule type" value="Genomic_DNA"/>
</dbReference>
<organism evidence="1 2">
    <name type="scientific">Clonorchis sinensis</name>
    <name type="common">Chinese liver fluke</name>
    <dbReference type="NCBI Taxonomy" id="79923"/>
    <lineage>
        <taxon>Eukaryota</taxon>
        <taxon>Metazoa</taxon>
        <taxon>Spiralia</taxon>
        <taxon>Lophotrochozoa</taxon>
        <taxon>Platyhelminthes</taxon>
        <taxon>Trematoda</taxon>
        <taxon>Digenea</taxon>
        <taxon>Opisthorchiida</taxon>
        <taxon>Opisthorchiata</taxon>
        <taxon>Opisthorchiidae</taxon>
        <taxon>Clonorchis</taxon>
    </lineage>
</organism>
<proteinExistence type="predicted"/>
<evidence type="ECO:0000313" key="2">
    <source>
        <dbReference type="Proteomes" id="UP000008909"/>
    </source>
</evidence>
<gene>
    <name evidence="1" type="ORF">CLF_101004</name>
</gene>
<reference key="2">
    <citation type="submission" date="2011-10" db="EMBL/GenBank/DDBJ databases">
        <title>The genome and transcriptome sequence of Clonorchis sinensis provide insights into the carcinogenic liver fluke.</title>
        <authorList>
            <person name="Wang X."/>
            <person name="Huang Y."/>
            <person name="Chen W."/>
            <person name="Liu H."/>
            <person name="Guo L."/>
            <person name="Chen Y."/>
            <person name="Luo F."/>
            <person name="Zhou W."/>
            <person name="Sun J."/>
            <person name="Mao Q."/>
            <person name="Liang P."/>
            <person name="Zhou C."/>
            <person name="Tian Y."/>
            <person name="Men J."/>
            <person name="Lv X."/>
            <person name="Huang L."/>
            <person name="Zhou J."/>
            <person name="Hu Y."/>
            <person name="Li R."/>
            <person name="Zhang F."/>
            <person name="Lei H."/>
            <person name="Li X."/>
            <person name="Hu X."/>
            <person name="Liang C."/>
            <person name="Xu J."/>
            <person name="Wu Z."/>
            <person name="Yu X."/>
        </authorList>
    </citation>
    <scope>NUCLEOTIDE SEQUENCE</scope>
    <source>
        <strain>Henan</strain>
    </source>
</reference>